<accession>A0ABP8GY61</accession>
<comment type="caution">
    <text evidence="2">The sequence shown here is derived from an EMBL/GenBank/DDBJ whole genome shotgun (WGS) entry which is preliminary data.</text>
</comment>
<feature type="transmembrane region" description="Helical" evidence="1">
    <location>
        <begin position="238"/>
        <end position="260"/>
    </location>
</feature>
<feature type="transmembrane region" description="Helical" evidence="1">
    <location>
        <begin position="308"/>
        <end position="328"/>
    </location>
</feature>
<evidence type="ECO:0000256" key="1">
    <source>
        <dbReference type="SAM" id="Phobius"/>
    </source>
</evidence>
<evidence type="ECO:0000313" key="3">
    <source>
        <dbReference type="Proteomes" id="UP001500582"/>
    </source>
</evidence>
<reference evidence="3" key="1">
    <citation type="journal article" date="2019" name="Int. J. Syst. Evol. Microbiol.">
        <title>The Global Catalogue of Microorganisms (GCM) 10K type strain sequencing project: providing services to taxonomists for standard genome sequencing and annotation.</title>
        <authorList>
            <consortium name="The Broad Institute Genomics Platform"/>
            <consortium name="The Broad Institute Genome Sequencing Center for Infectious Disease"/>
            <person name="Wu L."/>
            <person name="Ma J."/>
        </authorList>
    </citation>
    <scope>NUCLEOTIDE SEQUENCE [LARGE SCALE GENOMIC DNA]</scope>
    <source>
        <strain evidence="3">JCM 17705</strain>
    </source>
</reference>
<keyword evidence="1" id="KW-1133">Transmembrane helix</keyword>
<keyword evidence="3" id="KW-1185">Reference proteome</keyword>
<organism evidence="2 3">
    <name type="scientific">Mucilaginibacter gynuensis</name>
    <dbReference type="NCBI Taxonomy" id="1302236"/>
    <lineage>
        <taxon>Bacteria</taxon>
        <taxon>Pseudomonadati</taxon>
        <taxon>Bacteroidota</taxon>
        <taxon>Sphingobacteriia</taxon>
        <taxon>Sphingobacteriales</taxon>
        <taxon>Sphingobacteriaceae</taxon>
        <taxon>Mucilaginibacter</taxon>
    </lineage>
</organism>
<gene>
    <name evidence="2" type="ORF">GCM10023149_37640</name>
</gene>
<protein>
    <recommendedName>
        <fullName evidence="4">Paraquat-inducible protein A</fullName>
    </recommendedName>
</protein>
<dbReference type="InterPro" id="IPR007498">
    <property type="entry name" value="PqiA-like"/>
</dbReference>
<keyword evidence="1" id="KW-0812">Transmembrane</keyword>
<feature type="transmembrane region" description="Helical" evidence="1">
    <location>
        <begin position="403"/>
        <end position="421"/>
    </location>
</feature>
<proteinExistence type="predicted"/>
<keyword evidence="1" id="KW-0472">Membrane</keyword>
<feature type="transmembrane region" description="Helical" evidence="1">
    <location>
        <begin position="357"/>
        <end position="376"/>
    </location>
</feature>
<feature type="transmembrane region" description="Helical" evidence="1">
    <location>
        <begin position="209"/>
        <end position="229"/>
    </location>
</feature>
<name>A0ABP8GY61_9SPHI</name>
<sequence>MKYSFATISLLLGLSFLLAIGVFSAYKLDALSAERESLKEDYSLSNSVSLGLFSIDAWQDRISVVIRSQLHDFHITPAQKKDLQATVEKEMHGLVRKTVNEINRPQKSLGGKLKKLAFNALVDSAELQAQVRPFARTIVAKVASPKSERRLKRIAGSKVTQLTSQIYDSVRVANDTVTKYMYQKYKVSNPVAFNKRINGQLALIDTQQIIYVAGLIGSILAALTLWFALRKQVQLQTVLFVFALLFALLLLVTGSVIPVIEVDARIRSLELQLLGEKIIFQNQVLFYQSKSIAGIVGTLLSQPKPDTIVVGILILLFILVLPLLRLIAKGIYVLSPKKIAENVVVRYLTFELHKWDMADVMVVGMLMTYIGLNGILKSQLSALNIQDKTLQVMTDNGTSLQPGFYIFAGYVVFAAILSQILKRVSSNDQLH</sequence>
<evidence type="ECO:0008006" key="4">
    <source>
        <dbReference type="Google" id="ProtNLM"/>
    </source>
</evidence>
<dbReference type="Proteomes" id="UP001500582">
    <property type="component" value="Unassembled WGS sequence"/>
</dbReference>
<dbReference type="EMBL" id="BAABFT010000011">
    <property type="protein sequence ID" value="GAA4331683.1"/>
    <property type="molecule type" value="Genomic_DNA"/>
</dbReference>
<dbReference type="RefSeq" id="WP_345212711.1">
    <property type="nucleotide sequence ID" value="NZ_BAABFT010000011.1"/>
</dbReference>
<dbReference type="Pfam" id="PF04403">
    <property type="entry name" value="PqiA"/>
    <property type="match status" value="1"/>
</dbReference>
<evidence type="ECO:0000313" key="2">
    <source>
        <dbReference type="EMBL" id="GAA4331683.1"/>
    </source>
</evidence>